<dbReference type="Gene3D" id="1.25.40.10">
    <property type="entry name" value="Tetratricopeptide repeat domain"/>
    <property type="match status" value="1"/>
</dbReference>
<dbReference type="EMBL" id="CP036525">
    <property type="protein sequence ID" value="QDT04779.1"/>
    <property type="molecule type" value="Genomic_DNA"/>
</dbReference>
<reference evidence="3 4" key="1">
    <citation type="submission" date="2019-02" db="EMBL/GenBank/DDBJ databases">
        <title>Deep-cultivation of Planctomycetes and their phenomic and genomic characterization uncovers novel biology.</title>
        <authorList>
            <person name="Wiegand S."/>
            <person name="Jogler M."/>
            <person name="Boedeker C."/>
            <person name="Pinto D."/>
            <person name="Vollmers J."/>
            <person name="Rivas-Marin E."/>
            <person name="Kohn T."/>
            <person name="Peeters S.H."/>
            <person name="Heuer A."/>
            <person name="Rast P."/>
            <person name="Oberbeckmann S."/>
            <person name="Bunk B."/>
            <person name="Jeske O."/>
            <person name="Meyerdierks A."/>
            <person name="Storesund J.E."/>
            <person name="Kallscheuer N."/>
            <person name="Luecker S."/>
            <person name="Lage O.M."/>
            <person name="Pohl T."/>
            <person name="Merkel B.J."/>
            <person name="Hornburger P."/>
            <person name="Mueller R.-W."/>
            <person name="Bruemmer F."/>
            <person name="Labrenz M."/>
            <person name="Spormann A.M."/>
            <person name="Op den Camp H."/>
            <person name="Overmann J."/>
            <person name="Amann R."/>
            <person name="Jetten M.S.M."/>
            <person name="Mascher T."/>
            <person name="Medema M.H."/>
            <person name="Devos D.P."/>
            <person name="Kaster A.-K."/>
            <person name="Ovreas L."/>
            <person name="Rohde M."/>
            <person name="Galperin M.Y."/>
            <person name="Jogler C."/>
        </authorList>
    </citation>
    <scope>NUCLEOTIDE SEQUENCE [LARGE SCALE GENOMIC DNA]</scope>
    <source>
        <strain evidence="3 4">K22_7</strain>
    </source>
</reference>
<name>A0A517NCC4_9BACT</name>
<dbReference type="AlphaFoldDB" id="A0A517NCC4"/>
<proteinExistence type="predicted"/>
<dbReference type="KEGG" id="rlc:K227x_31760"/>
<dbReference type="OrthoDB" id="233499at2"/>
<evidence type="ECO:0000313" key="4">
    <source>
        <dbReference type="Proteomes" id="UP000318538"/>
    </source>
</evidence>
<organism evidence="3 4">
    <name type="scientific">Rubripirellula lacrimiformis</name>
    <dbReference type="NCBI Taxonomy" id="1930273"/>
    <lineage>
        <taxon>Bacteria</taxon>
        <taxon>Pseudomonadati</taxon>
        <taxon>Planctomycetota</taxon>
        <taxon>Planctomycetia</taxon>
        <taxon>Pirellulales</taxon>
        <taxon>Pirellulaceae</taxon>
        <taxon>Rubripirellula</taxon>
    </lineage>
</organism>
<dbReference type="InterPro" id="IPR011990">
    <property type="entry name" value="TPR-like_helical_dom_sf"/>
</dbReference>
<dbReference type="Proteomes" id="UP000318538">
    <property type="component" value="Chromosome"/>
</dbReference>
<sequence length="437" mass="45846" precursor="true">MKIASPKPNCKVSTSRRCLSAMLIAAMGASSAMADRPSVRPTRMPTVAGTSAPPAATPPAATSQYSTEPNAVSQPRRPAINTAPSVAASPRYLRSSTAGASLEIARRLLAQATQEYDSKAWMSAENTAWDAIRHIGESIDLANVADPNQPSAGPNARTRIEMAKHAITESRDFAGVYGAVDAAAIARMARSHQTKLIDPASASTVTANEATDRYLDFARVQLATIAGERIEAAQALDLLAAVYLGRADASTLPSETAICMRRAALQGQPNNASLASRLGMHLADVGLHDEACWALQHSLSMEFTPQTAHALVAVMQRTGDTTGASQLVAKLQQSEPAKQPQVFTPEIVELSPSEFASVSKSVMSGGAIVEGNPSPASVAAAPSNAIRKPTMEGVPASLASTRITEGDGASGQVIVDGEEPKQPGVVRRFFGKFKKPW</sequence>
<keyword evidence="2" id="KW-0732">Signal</keyword>
<evidence type="ECO:0000313" key="3">
    <source>
        <dbReference type="EMBL" id="QDT04779.1"/>
    </source>
</evidence>
<keyword evidence="4" id="KW-1185">Reference proteome</keyword>
<feature type="signal peptide" evidence="2">
    <location>
        <begin position="1"/>
        <end position="34"/>
    </location>
</feature>
<evidence type="ECO:0008006" key="5">
    <source>
        <dbReference type="Google" id="ProtNLM"/>
    </source>
</evidence>
<gene>
    <name evidence="3" type="ORF">K227x_31760</name>
</gene>
<feature type="compositionally biased region" description="Low complexity" evidence="1">
    <location>
        <begin position="45"/>
        <end position="67"/>
    </location>
</feature>
<evidence type="ECO:0000256" key="1">
    <source>
        <dbReference type="SAM" id="MobiDB-lite"/>
    </source>
</evidence>
<feature type="chain" id="PRO_5021849432" description="Tetratricopeptide repeat protein" evidence="2">
    <location>
        <begin position="35"/>
        <end position="437"/>
    </location>
</feature>
<dbReference type="RefSeq" id="WP_145170568.1">
    <property type="nucleotide sequence ID" value="NZ_CP036525.1"/>
</dbReference>
<feature type="region of interest" description="Disordered" evidence="1">
    <location>
        <begin position="30"/>
        <end position="77"/>
    </location>
</feature>
<protein>
    <recommendedName>
        <fullName evidence="5">Tetratricopeptide repeat protein</fullName>
    </recommendedName>
</protein>
<evidence type="ECO:0000256" key="2">
    <source>
        <dbReference type="SAM" id="SignalP"/>
    </source>
</evidence>
<dbReference type="SUPFAM" id="SSF48452">
    <property type="entry name" value="TPR-like"/>
    <property type="match status" value="1"/>
</dbReference>
<accession>A0A517NCC4</accession>